<feature type="transmembrane region" description="Helical" evidence="2">
    <location>
        <begin position="221"/>
        <end position="238"/>
    </location>
</feature>
<comment type="caution">
    <text evidence="4">The sequence shown here is derived from an EMBL/GenBank/DDBJ whole genome shotgun (WGS) entry which is preliminary data.</text>
</comment>
<evidence type="ECO:0000313" key="4">
    <source>
        <dbReference type="EMBL" id="OIQ93361.1"/>
    </source>
</evidence>
<evidence type="ECO:0000256" key="1">
    <source>
        <dbReference type="SAM" id="MobiDB-lite"/>
    </source>
</evidence>
<feature type="transmembrane region" description="Helical" evidence="2">
    <location>
        <begin position="423"/>
        <end position="445"/>
    </location>
</feature>
<gene>
    <name evidence="4" type="ORF">GALL_246910</name>
</gene>
<sequence length="758" mass="81440">MSSSSVPVEPIQHASTNRQAPGARFWPTSTSVLLLLVGLVLSVASFVVVMNMPDLQWHPARDAELAVTYQSYRETGVLLVKPSGSGSNYTQAPSPGRWTSAAWDDDPGAYMVASLMSHFTHSSSPYPGLKVAMALLCSLPLTLLPTSIARIFRRARAGYSMLLLPGVMWLVNHGTILIGTDYGLADSVSPLRVYALYGLGASMAFLSLVLLAFFSTLRLRLGSLIAASVLIAALGGAGNLMRSLSGFGIAGAVGVLWWVNRRGRGRLLQTAAATLISIGIAFALPMAVMHQVDSGRAVLTGQSSSELPKSHGVWHPLYLGLSYPQPITGEPSAFGIVWSDEFGWNKAREVDPNVLIASAKYDSIMKTLYVQEVKSSPGAALLLYVQKTLYTIKSFGGMIAVVLIGFVLALQRRGAHRPRLGRIVAIAIPTIIIGAIPPVLVMPLLYYYSELSAAMGLLVAVGLGALIWVMTSMPSHVRAAERAKIASRLAELSNESRASSLTVVIPTRNGATVIEETVEAFAGVLSAGDEIIVVENGSTDSTESVLTVIERDWQYPCEFKAMRSAPGLGVALRAGVLASQGSRVLLSADDLPFGFSDFDQFRLLPADAIFAIGSKAHPASSVHRSTRRTVQSRVFRVMREAILGSAVGDSQGTFLVDGDWCRLFAAFSRETGFMWTSEMVLAAEQQGVPIWEVPVSLRQGHDAVASRFRPSDAARGLRCLLRLGLQKDDYLQDDWVSTRRGMAPVTIGHSETTFTSGD</sequence>
<dbReference type="PANTHER" id="PTHR10859:SF91">
    <property type="entry name" value="DOLICHYL-PHOSPHATE BETA-GLUCOSYLTRANSFERASE"/>
    <property type="match status" value="1"/>
</dbReference>
<dbReference type="InterPro" id="IPR029044">
    <property type="entry name" value="Nucleotide-diphossugar_trans"/>
</dbReference>
<reference evidence="4" key="1">
    <citation type="submission" date="2016-10" db="EMBL/GenBank/DDBJ databases">
        <title>Sequence of Gallionella enrichment culture.</title>
        <authorList>
            <person name="Poehlein A."/>
            <person name="Muehling M."/>
            <person name="Daniel R."/>
        </authorList>
    </citation>
    <scope>NUCLEOTIDE SEQUENCE</scope>
</reference>
<feature type="region of interest" description="Disordered" evidence="1">
    <location>
        <begin position="1"/>
        <end position="20"/>
    </location>
</feature>
<organism evidence="4">
    <name type="scientific">mine drainage metagenome</name>
    <dbReference type="NCBI Taxonomy" id="410659"/>
    <lineage>
        <taxon>unclassified sequences</taxon>
        <taxon>metagenomes</taxon>
        <taxon>ecological metagenomes</taxon>
    </lineage>
</organism>
<keyword evidence="4" id="KW-0808">Transferase</keyword>
<feature type="transmembrane region" description="Helical" evidence="2">
    <location>
        <begin position="32"/>
        <end position="52"/>
    </location>
</feature>
<proteinExistence type="predicted"/>
<dbReference type="GO" id="GO:0016740">
    <property type="term" value="F:transferase activity"/>
    <property type="evidence" value="ECO:0007669"/>
    <property type="project" value="UniProtKB-KW"/>
</dbReference>
<protein>
    <submittedName>
        <fullName evidence="4">N-glycosyltransferase</fullName>
    </submittedName>
</protein>
<dbReference type="EMBL" id="MLJW01000209">
    <property type="protein sequence ID" value="OIQ93361.1"/>
    <property type="molecule type" value="Genomic_DNA"/>
</dbReference>
<dbReference type="Pfam" id="PF00535">
    <property type="entry name" value="Glycos_transf_2"/>
    <property type="match status" value="1"/>
</dbReference>
<name>A0A1J5RC64_9ZZZZ</name>
<feature type="transmembrane region" description="Helical" evidence="2">
    <location>
        <begin position="244"/>
        <end position="260"/>
    </location>
</feature>
<keyword evidence="2" id="KW-0472">Membrane</keyword>
<feature type="domain" description="Glycosyltransferase 2-like" evidence="3">
    <location>
        <begin position="502"/>
        <end position="590"/>
    </location>
</feature>
<accession>A0A1J5RC64</accession>
<keyword evidence="2" id="KW-1133">Transmembrane helix</keyword>
<evidence type="ECO:0000256" key="2">
    <source>
        <dbReference type="SAM" id="Phobius"/>
    </source>
</evidence>
<dbReference type="InterPro" id="IPR001173">
    <property type="entry name" value="Glyco_trans_2-like"/>
</dbReference>
<evidence type="ECO:0000259" key="3">
    <source>
        <dbReference type="Pfam" id="PF00535"/>
    </source>
</evidence>
<feature type="transmembrane region" description="Helical" evidence="2">
    <location>
        <begin position="390"/>
        <end position="411"/>
    </location>
</feature>
<dbReference type="AlphaFoldDB" id="A0A1J5RC64"/>
<dbReference type="PANTHER" id="PTHR10859">
    <property type="entry name" value="GLYCOSYL TRANSFERASE"/>
    <property type="match status" value="1"/>
</dbReference>
<keyword evidence="2" id="KW-0812">Transmembrane</keyword>
<feature type="transmembrane region" description="Helical" evidence="2">
    <location>
        <begin position="451"/>
        <end position="469"/>
    </location>
</feature>
<dbReference type="GO" id="GO:0006487">
    <property type="term" value="P:protein N-linked glycosylation"/>
    <property type="evidence" value="ECO:0007669"/>
    <property type="project" value="TreeGrafter"/>
</dbReference>
<feature type="transmembrane region" description="Helical" evidence="2">
    <location>
        <begin position="159"/>
        <end position="179"/>
    </location>
</feature>
<dbReference type="SUPFAM" id="SSF53448">
    <property type="entry name" value="Nucleotide-diphospho-sugar transferases"/>
    <property type="match status" value="1"/>
</dbReference>
<feature type="transmembrane region" description="Helical" evidence="2">
    <location>
        <begin position="191"/>
        <end position="214"/>
    </location>
</feature>
<feature type="transmembrane region" description="Helical" evidence="2">
    <location>
        <begin position="267"/>
        <end position="288"/>
    </location>
</feature>
<dbReference type="Gene3D" id="3.90.550.10">
    <property type="entry name" value="Spore Coat Polysaccharide Biosynthesis Protein SpsA, Chain A"/>
    <property type="match status" value="1"/>
</dbReference>